<dbReference type="InterPro" id="IPR000944">
    <property type="entry name" value="Tscrpt_reg_Rrf2"/>
</dbReference>
<dbReference type="InterPro" id="IPR036390">
    <property type="entry name" value="WH_DNA-bd_sf"/>
</dbReference>
<dbReference type="RefSeq" id="WP_243361946.1">
    <property type="nucleotide sequence ID" value="NZ_JALGBH010000002.1"/>
</dbReference>
<organism evidence="1 2">
    <name type="scientific">Pedobacter montanisoli</name>
    <dbReference type="NCBI Taxonomy" id="2923277"/>
    <lineage>
        <taxon>Bacteria</taxon>
        <taxon>Pseudomonadati</taxon>
        <taxon>Bacteroidota</taxon>
        <taxon>Sphingobacteriia</taxon>
        <taxon>Sphingobacteriales</taxon>
        <taxon>Sphingobacteriaceae</taxon>
        <taxon>Pedobacter</taxon>
    </lineage>
</organism>
<comment type="caution">
    <text evidence="1">The sequence shown here is derived from an EMBL/GenBank/DDBJ whole genome shotgun (WGS) entry which is preliminary data.</text>
</comment>
<dbReference type="PROSITE" id="PS51197">
    <property type="entry name" value="HTH_RRF2_2"/>
    <property type="match status" value="1"/>
</dbReference>
<dbReference type="PANTHER" id="PTHR33221">
    <property type="entry name" value="WINGED HELIX-TURN-HELIX TRANSCRIPTIONAL REGULATOR, RRF2 FAMILY"/>
    <property type="match status" value="1"/>
</dbReference>
<gene>
    <name evidence="1" type="ORF">MMF97_09710</name>
</gene>
<reference evidence="1" key="1">
    <citation type="submission" date="2022-03" db="EMBL/GenBank/DDBJ databases">
        <authorList>
            <person name="Woo C.Y."/>
        </authorList>
    </citation>
    <scope>NUCLEOTIDE SEQUENCE</scope>
    <source>
        <strain evidence="1">CYS-01</strain>
    </source>
</reference>
<dbReference type="EMBL" id="JALGBH010000002">
    <property type="protein sequence ID" value="MCJ0742985.1"/>
    <property type="molecule type" value="Genomic_DNA"/>
</dbReference>
<dbReference type="InterPro" id="IPR036388">
    <property type="entry name" value="WH-like_DNA-bd_sf"/>
</dbReference>
<dbReference type="PROSITE" id="PS01332">
    <property type="entry name" value="HTH_RRF2_1"/>
    <property type="match status" value="1"/>
</dbReference>
<proteinExistence type="predicted"/>
<sequence>MFSKACEYGIKAMIYIASQSLKGQRVKVTDMVNEAGVPEAFTGKILSSLAQKGLLESLKGPYGGYFINEEKGKSIKLINIVSAIDGNGLFENCALGLKQCNAKDPCPMHHKFVKVREELKQALENANLFELAKNLEAGTAVLNY</sequence>
<accession>A0ABS9ZXG0</accession>
<dbReference type="Pfam" id="PF02082">
    <property type="entry name" value="Rrf2"/>
    <property type="match status" value="1"/>
</dbReference>
<evidence type="ECO:0000313" key="2">
    <source>
        <dbReference type="Proteomes" id="UP001165460"/>
    </source>
</evidence>
<dbReference type="PANTHER" id="PTHR33221:SF15">
    <property type="entry name" value="HTH-TYPE TRANSCRIPTIONAL REGULATOR YWGB-RELATED"/>
    <property type="match status" value="1"/>
</dbReference>
<keyword evidence="2" id="KW-1185">Reference proteome</keyword>
<dbReference type="Gene3D" id="1.10.10.10">
    <property type="entry name" value="Winged helix-like DNA-binding domain superfamily/Winged helix DNA-binding domain"/>
    <property type="match status" value="1"/>
</dbReference>
<name>A0ABS9ZXG0_9SPHI</name>
<dbReference type="Proteomes" id="UP001165460">
    <property type="component" value="Unassembled WGS sequence"/>
</dbReference>
<protein>
    <submittedName>
        <fullName evidence="1">Rrf2 family transcriptional regulator</fullName>
    </submittedName>
</protein>
<dbReference type="InterPro" id="IPR030489">
    <property type="entry name" value="TR_Rrf2-type_CS"/>
</dbReference>
<evidence type="ECO:0000313" key="1">
    <source>
        <dbReference type="EMBL" id="MCJ0742985.1"/>
    </source>
</evidence>
<dbReference type="NCBIfam" id="TIGR00738">
    <property type="entry name" value="rrf2_super"/>
    <property type="match status" value="1"/>
</dbReference>
<dbReference type="SUPFAM" id="SSF46785">
    <property type="entry name" value="Winged helix' DNA-binding domain"/>
    <property type="match status" value="1"/>
</dbReference>